<feature type="region of interest" description="Disordered" evidence="1">
    <location>
        <begin position="1"/>
        <end position="41"/>
    </location>
</feature>
<keyword evidence="2" id="KW-0472">Membrane</keyword>
<keyword evidence="4" id="KW-1185">Reference proteome</keyword>
<evidence type="ECO:0000313" key="3">
    <source>
        <dbReference type="EMBL" id="WEW54978.1"/>
    </source>
</evidence>
<evidence type="ECO:0000313" key="4">
    <source>
        <dbReference type="Proteomes" id="UP001219355"/>
    </source>
</evidence>
<dbReference type="EMBL" id="CP120627">
    <property type="protein sequence ID" value="WEW54978.1"/>
    <property type="molecule type" value="Genomic_DNA"/>
</dbReference>
<reference evidence="3" key="1">
    <citation type="submission" date="2023-03" db="EMBL/GenBank/DDBJ databases">
        <title>Emydomyces testavorans Genome Sequence.</title>
        <authorList>
            <person name="Hoyer L."/>
        </authorList>
    </citation>
    <scope>NUCLEOTIDE SEQUENCE</scope>
    <source>
        <strain evidence="3">16-2883</strain>
    </source>
</reference>
<sequence length="695" mass="76781">MTQTQQSSFQLFPNVQPHNHPQISQPRKWQRRYSSKSPTVSPVIEDVKSTGQTEAVILQIIEDTNVIVPPLPARAARAKSPATAPISGESRPAIATQIPWDRRTPSPSLTSRAQSPPSYKIKNDQTKGRSFSTPSPAPSSLRSPSPTMLQDANGGVNHAECAQNPQSRSSPSPFSCLESPRCGSSASACSHTGSPQGAKESTHTQMKSLFPLYDPDVPLCKQKYYPHRSSSLPQIIIPSTEQKHSPPSIPVIPKAASCLSVARNENVSFSSADELTRLWDASNGEASQAKIGIFHLRMWKVDAFTFAFGSRSTPFYTLRTNPMNDLEIHRTHPSKPNTKSPVVTLNIGDLSRETPAGIALTLFPKLAEILTREQALELARRNQLAPQHAMEAENDALQKSEAQNSCVLELRPAQNRYNLFHPALAGCGITSAADCAIPQPLNGHSGLLHATVSTSLPNTIAMRQYPRIQITAPNRNMNHNTPLIVLDLETMALSIFAEQILSTIPSFYSIDTVVAAILTIAVSNETSKSIFASMSIRSSRPTGFPDPYRPDSPRPESTTGKAGIQFIATQAEREEAEQEATLMEQIRSKPRFQSKHRFSLMSILHRKSANDEITEVRTKKNKRKAKQPVLVEEIDLERYGDSDAHTSQALPRPTRALLKFIFWIFSTIVWLLTMGAKFMVWVVISMTKCLTREKY</sequence>
<name>A0AAF0DB14_9EURO</name>
<feature type="region of interest" description="Disordered" evidence="1">
    <location>
        <begin position="78"/>
        <end position="177"/>
    </location>
</feature>
<evidence type="ECO:0000256" key="1">
    <source>
        <dbReference type="SAM" id="MobiDB-lite"/>
    </source>
</evidence>
<feature type="transmembrane region" description="Helical" evidence="2">
    <location>
        <begin position="660"/>
        <end position="684"/>
    </location>
</feature>
<gene>
    <name evidence="3" type="ORF">PRK78_000405</name>
</gene>
<evidence type="ECO:0000256" key="2">
    <source>
        <dbReference type="SAM" id="Phobius"/>
    </source>
</evidence>
<protein>
    <submittedName>
        <fullName evidence="3">Uncharacterized protein</fullName>
    </submittedName>
</protein>
<proteinExistence type="predicted"/>
<organism evidence="3 4">
    <name type="scientific">Emydomyces testavorans</name>
    <dbReference type="NCBI Taxonomy" id="2070801"/>
    <lineage>
        <taxon>Eukaryota</taxon>
        <taxon>Fungi</taxon>
        <taxon>Dikarya</taxon>
        <taxon>Ascomycota</taxon>
        <taxon>Pezizomycotina</taxon>
        <taxon>Eurotiomycetes</taxon>
        <taxon>Eurotiomycetidae</taxon>
        <taxon>Onygenales</taxon>
        <taxon>Nannizziopsiaceae</taxon>
        <taxon>Emydomyces</taxon>
    </lineage>
</organism>
<feature type="compositionally biased region" description="Low complexity" evidence="1">
    <location>
        <begin position="132"/>
        <end position="146"/>
    </location>
</feature>
<keyword evidence="2" id="KW-0812">Transmembrane</keyword>
<keyword evidence="2" id="KW-1133">Transmembrane helix</keyword>
<feature type="region of interest" description="Disordered" evidence="1">
    <location>
        <begin position="538"/>
        <end position="560"/>
    </location>
</feature>
<feature type="compositionally biased region" description="Polar residues" evidence="1">
    <location>
        <begin position="1"/>
        <end position="27"/>
    </location>
</feature>
<dbReference type="AlphaFoldDB" id="A0AAF0DB14"/>
<feature type="compositionally biased region" description="Polar residues" evidence="1">
    <location>
        <begin position="105"/>
        <end position="117"/>
    </location>
</feature>
<accession>A0AAF0DB14</accession>
<feature type="compositionally biased region" description="Polar residues" evidence="1">
    <location>
        <begin position="163"/>
        <end position="173"/>
    </location>
</feature>
<dbReference type="Proteomes" id="UP001219355">
    <property type="component" value="Chromosome 1"/>
</dbReference>